<keyword evidence="2" id="KW-1185">Reference proteome</keyword>
<dbReference type="InterPro" id="IPR023393">
    <property type="entry name" value="START-like_dom_sf"/>
</dbReference>
<sequence length="129" mass="14085">MRLTVRGPRSAADVWADYARIARWPAWAPHVTSVETGAERIAVGVTGRVRGGPVRLPFRITAVDEDAMTWTWRVLGIDLAHAVRAVPGGCVTTFDGPAPYLPVAWLALRQLVSVPVSRRRQQPGHRGDG</sequence>
<dbReference type="InterPro" id="IPR019587">
    <property type="entry name" value="Polyketide_cyclase/dehydratase"/>
</dbReference>
<accession>A0ABV4I4R5</accession>
<comment type="caution">
    <text evidence="1">The sequence shown here is derived from an EMBL/GenBank/DDBJ whole genome shotgun (WGS) entry which is preliminary data.</text>
</comment>
<proteinExistence type="predicted"/>
<name>A0ABV4I4R5_9ACTN</name>
<dbReference type="Pfam" id="PF10604">
    <property type="entry name" value="Polyketide_cyc2"/>
    <property type="match status" value="1"/>
</dbReference>
<gene>
    <name evidence="1" type="ORF">AB2L28_15730</name>
</gene>
<evidence type="ECO:0000313" key="1">
    <source>
        <dbReference type="EMBL" id="MEZ0493688.1"/>
    </source>
</evidence>
<protein>
    <submittedName>
        <fullName evidence="1">SRPBCC family protein</fullName>
    </submittedName>
</protein>
<dbReference type="Proteomes" id="UP001566476">
    <property type="component" value="Unassembled WGS sequence"/>
</dbReference>
<organism evidence="1 2">
    <name type="scientific">Kineococcus mangrovi</name>
    <dbReference type="NCBI Taxonomy" id="1660183"/>
    <lineage>
        <taxon>Bacteria</taxon>
        <taxon>Bacillati</taxon>
        <taxon>Actinomycetota</taxon>
        <taxon>Actinomycetes</taxon>
        <taxon>Kineosporiales</taxon>
        <taxon>Kineosporiaceae</taxon>
        <taxon>Kineococcus</taxon>
    </lineage>
</organism>
<dbReference type="Gene3D" id="3.30.530.20">
    <property type="match status" value="1"/>
</dbReference>
<reference evidence="1 2" key="1">
    <citation type="submission" date="2024-07" db="EMBL/GenBank/DDBJ databases">
        <authorList>
            <person name="Thanompreechachai J."/>
            <person name="Duangmal K."/>
        </authorList>
    </citation>
    <scope>NUCLEOTIDE SEQUENCE [LARGE SCALE GENOMIC DNA]</scope>
    <source>
        <strain evidence="1 2">TBRC 1896</strain>
    </source>
</reference>
<dbReference type="EMBL" id="JBGGTQ010000007">
    <property type="protein sequence ID" value="MEZ0493688.1"/>
    <property type="molecule type" value="Genomic_DNA"/>
</dbReference>
<dbReference type="SUPFAM" id="SSF55961">
    <property type="entry name" value="Bet v1-like"/>
    <property type="match status" value="1"/>
</dbReference>
<dbReference type="RefSeq" id="WP_370719924.1">
    <property type="nucleotide sequence ID" value="NZ_JBGGTQ010000007.1"/>
</dbReference>
<evidence type="ECO:0000313" key="2">
    <source>
        <dbReference type="Proteomes" id="UP001566476"/>
    </source>
</evidence>